<dbReference type="AlphaFoldDB" id="A0A078B9Z9"/>
<organism evidence="1 2">
    <name type="scientific">Stylonychia lemnae</name>
    <name type="common">Ciliate</name>
    <dbReference type="NCBI Taxonomy" id="5949"/>
    <lineage>
        <taxon>Eukaryota</taxon>
        <taxon>Sar</taxon>
        <taxon>Alveolata</taxon>
        <taxon>Ciliophora</taxon>
        <taxon>Intramacronucleata</taxon>
        <taxon>Spirotrichea</taxon>
        <taxon>Stichotrichia</taxon>
        <taxon>Sporadotrichida</taxon>
        <taxon>Oxytrichidae</taxon>
        <taxon>Stylonychinae</taxon>
        <taxon>Stylonychia</taxon>
    </lineage>
</organism>
<name>A0A078B9Z9_STYLE</name>
<evidence type="ECO:0000313" key="1">
    <source>
        <dbReference type="EMBL" id="CDW91335.1"/>
    </source>
</evidence>
<accession>A0A078B9Z9</accession>
<sequence length="287" mass="33705">MVLTSEDDFIIDNSDVIKETLIENQIIKLKFLDQKQSSSHQNEQMSNAEEDKRFYFWYGHQSSSLSKAMNMIDNRVEITNIDSEKQQLDGQKKRVIKLKTKSRLQDESKINKLELIRKITDIFIEERNEALDQQKISICQEKVEDNKQNTVIENIEMEENKVQSDKDAINQASPSKIIKRVSFSEEKQIKYYRQESDDQGLIHQNLVDQDNEIVPTQLFKDDDTNQKNVKKITSLQIVKMKFRRTNELKSLLSLQPGQSPKKSLFLANYNLRSNRQKRSKSRQTSNQ</sequence>
<proteinExistence type="predicted"/>
<protein>
    <submittedName>
        <fullName evidence="1">Uncharacterized protein</fullName>
    </submittedName>
</protein>
<keyword evidence="2" id="KW-1185">Reference proteome</keyword>
<gene>
    <name evidence="1" type="primary">Contig18979.g20129</name>
    <name evidence="1" type="ORF">STYLEM_20489</name>
</gene>
<dbReference type="InParanoid" id="A0A078B9Z9"/>
<evidence type="ECO:0000313" key="2">
    <source>
        <dbReference type="Proteomes" id="UP000039865"/>
    </source>
</evidence>
<dbReference type="Proteomes" id="UP000039865">
    <property type="component" value="Unassembled WGS sequence"/>
</dbReference>
<reference evidence="1 2" key="1">
    <citation type="submission" date="2014-06" db="EMBL/GenBank/DDBJ databases">
        <authorList>
            <person name="Swart Estienne"/>
        </authorList>
    </citation>
    <scope>NUCLEOTIDE SEQUENCE [LARGE SCALE GENOMIC DNA]</scope>
    <source>
        <strain evidence="1 2">130c</strain>
    </source>
</reference>
<dbReference type="EMBL" id="CCKQ01019313">
    <property type="protein sequence ID" value="CDW91335.1"/>
    <property type="molecule type" value="Genomic_DNA"/>
</dbReference>